<dbReference type="SUPFAM" id="SSF52172">
    <property type="entry name" value="CheY-like"/>
    <property type="match status" value="1"/>
</dbReference>
<dbReference type="Gene3D" id="3.40.50.2300">
    <property type="match status" value="1"/>
</dbReference>
<proteinExistence type="predicted"/>
<dbReference type="SMART" id="SM00448">
    <property type="entry name" value="REC"/>
    <property type="match status" value="1"/>
</dbReference>
<dbReference type="PANTHER" id="PTHR37299:SF1">
    <property type="entry name" value="STAGE 0 SPORULATION PROTEIN A HOMOLOG"/>
    <property type="match status" value="1"/>
</dbReference>
<dbReference type="PANTHER" id="PTHR37299">
    <property type="entry name" value="TRANSCRIPTIONAL REGULATOR-RELATED"/>
    <property type="match status" value="1"/>
</dbReference>
<dbReference type="InterPro" id="IPR011006">
    <property type="entry name" value="CheY-like_superfamily"/>
</dbReference>
<gene>
    <name evidence="4" type="ORF">B739_0069</name>
</gene>
<dbReference type="InterPro" id="IPR046947">
    <property type="entry name" value="LytR-like"/>
</dbReference>
<dbReference type="AlphaFoldDB" id="J9R5W2"/>
<dbReference type="Proteomes" id="UP000006276">
    <property type="component" value="Chromosome"/>
</dbReference>
<evidence type="ECO:0000256" key="1">
    <source>
        <dbReference type="PROSITE-ProRule" id="PRU00169"/>
    </source>
</evidence>
<feature type="domain" description="Response regulatory" evidence="2">
    <location>
        <begin position="6"/>
        <end position="117"/>
    </location>
</feature>
<evidence type="ECO:0000259" key="2">
    <source>
        <dbReference type="PROSITE" id="PS50110"/>
    </source>
</evidence>
<dbReference type="PROSITE" id="PS50110">
    <property type="entry name" value="RESPONSE_REGULATORY"/>
    <property type="match status" value="1"/>
</dbReference>
<dbReference type="KEGG" id="rag:B739_0069"/>
<organism evidence="4 5">
    <name type="scientific">Riemerella anatipestifer RA-CH-1</name>
    <dbReference type="NCBI Taxonomy" id="1228997"/>
    <lineage>
        <taxon>Bacteria</taxon>
        <taxon>Pseudomonadati</taxon>
        <taxon>Bacteroidota</taxon>
        <taxon>Flavobacteriia</taxon>
        <taxon>Flavobacteriales</taxon>
        <taxon>Weeksellaceae</taxon>
        <taxon>Riemerella</taxon>
    </lineage>
</organism>
<dbReference type="PROSITE" id="PS50930">
    <property type="entry name" value="HTH_LYTTR"/>
    <property type="match status" value="1"/>
</dbReference>
<dbReference type="InterPro" id="IPR001789">
    <property type="entry name" value="Sig_transdc_resp-reg_receiver"/>
</dbReference>
<evidence type="ECO:0000259" key="3">
    <source>
        <dbReference type="PROSITE" id="PS50930"/>
    </source>
</evidence>
<reference evidence="4 5" key="1">
    <citation type="submission" date="2012-09" db="EMBL/GenBank/DDBJ databases">
        <title>Riemerella anatipestifer vaccine strains.</title>
        <authorList>
            <person name="Chun C.A."/>
            <person name="Shu W.M."/>
            <person name="Kang Z.D."/>
            <person name="Jia W.X."/>
        </authorList>
    </citation>
    <scope>NUCLEOTIDE SEQUENCE [LARGE SCALE GENOMIC DNA]</scope>
    <source>
        <strain evidence="4 5">RA-CH-1</strain>
    </source>
</reference>
<dbReference type="RefSeq" id="WP_014937157.1">
    <property type="nucleotide sequence ID" value="NC_018609.1"/>
</dbReference>
<dbReference type="Gene3D" id="2.40.50.1020">
    <property type="entry name" value="LytTr DNA-binding domain"/>
    <property type="match status" value="1"/>
</dbReference>
<protein>
    <submittedName>
        <fullName evidence="4">Response regulator T Signal transduction mechanisms</fullName>
    </submittedName>
</protein>
<dbReference type="Pfam" id="PF04397">
    <property type="entry name" value="LytTR"/>
    <property type="match status" value="1"/>
</dbReference>
<sequence length="238" mass="27318">MDEKISCLVLDDEPLGRTIIENFVKQVPFLELSASFDDALEAITFLQKNQVEIIFSDIEMPRINGIELINLLDNPPIIIFITAHRDFALEGFNTGAVDYLVKPVRFERFLKAVTRARNYITKKHLKEEEPKEKQDRIFIKTEGKLVKILYDEIIYIEAQGDYLKIVTKAGSYITLATLKSMENALVKTKLIKVQRSFIINTSFVRAINGNMIELDNGKSISISVNKKEELFRFLGLKQ</sequence>
<dbReference type="InterPro" id="IPR007492">
    <property type="entry name" value="LytTR_DNA-bd_dom"/>
</dbReference>
<dbReference type="HOGENOM" id="CLU_000445_14_1_10"/>
<accession>J9R5W2</accession>
<dbReference type="STRING" id="34085.AB406_0149"/>
<dbReference type="Pfam" id="PF00072">
    <property type="entry name" value="Response_reg"/>
    <property type="match status" value="1"/>
</dbReference>
<dbReference type="PATRIC" id="fig|1228997.3.peg.65"/>
<name>J9R5W2_RIEAN</name>
<keyword evidence="1" id="KW-0597">Phosphoprotein</keyword>
<dbReference type="SMART" id="SM00850">
    <property type="entry name" value="LytTR"/>
    <property type="match status" value="1"/>
</dbReference>
<dbReference type="EMBL" id="CP003787">
    <property type="protein sequence ID" value="AFR34677.1"/>
    <property type="molecule type" value="Genomic_DNA"/>
</dbReference>
<keyword evidence="5" id="KW-1185">Reference proteome</keyword>
<dbReference type="GO" id="GO:0000156">
    <property type="term" value="F:phosphorelay response regulator activity"/>
    <property type="evidence" value="ECO:0007669"/>
    <property type="project" value="InterPro"/>
</dbReference>
<feature type="domain" description="HTH LytTR-type" evidence="3">
    <location>
        <begin position="137"/>
        <end position="236"/>
    </location>
</feature>
<evidence type="ECO:0000313" key="4">
    <source>
        <dbReference type="EMBL" id="AFR34677.1"/>
    </source>
</evidence>
<dbReference type="GO" id="GO:0003677">
    <property type="term" value="F:DNA binding"/>
    <property type="evidence" value="ECO:0007669"/>
    <property type="project" value="InterPro"/>
</dbReference>
<evidence type="ECO:0000313" key="5">
    <source>
        <dbReference type="Proteomes" id="UP000006276"/>
    </source>
</evidence>
<feature type="modified residue" description="4-aspartylphosphate" evidence="1">
    <location>
        <position position="57"/>
    </location>
</feature>